<evidence type="ECO:0000313" key="2">
    <source>
        <dbReference type="EMBL" id="KAB8168909.1"/>
    </source>
</evidence>
<proteinExistence type="predicted"/>
<dbReference type="InterPro" id="IPR029044">
    <property type="entry name" value="Nucleotide-diphossugar_trans"/>
</dbReference>
<dbReference type="Pfam" id="PF09837">
    <property type="entry name" value="DUF2064"/>
    <property type="match status" value="1"/>
</dbReference>
<feature type="compositionally biased region" description="Low complexity" evidence="1">
    <location>
        <begin position="120"/>
        <end position="161"/>
    </location>
</feature>
<keyword evidence="3" id="KW-1185">Reference proteome</keyword>
<dbReference type="Proteomes" id="UP000314251">
    <property type="component" value="Unassembled WGS sequence"/>
</dbReference>
<dbReference type="Gene3D" id="3.90.550.10">
    <property type="entry name" value="Spore Coat Polysaccharide Biosynthesis Protein SpsA, Chain A"/>
    <property type="match status" value="1"/>
</dbReference>
<dbReference type="EMBL" id="VDLY02000003">
    <property type="protein sequence ID" value="KAB8168909.1"/>
    <property type="molecule type" value="Genomic_DNA"/>
</dbReference>
<organism evidence="2 3">
    <name type="scientific">Streptomyces mimosae</name>
    <dbReference type="NCBI Taxonomy" id="2586635"/>
    <lineage>
        <taxon>Bacteria</taxon>
        <taxon>Bacillati</taxon>
        <taxon>Actinomycetota</taxon>
        <taxon>Actinomycetes</taxon>
        <taxon>Kitasatosporales</taxon>
        <taxon>Streptomycetaceae</taxon>
        <taxon>Streptomyces</taxon>
    </lineage>
</organism>
<dbReference type="InterPro" id="IPR018641">
    <property type="entry name" value="Trfase_1_rSAM/seldom-assoc"/>
</dbReference>
<accession>A0A5N6AMI5</accession>
<feature type="compositionally biased region" description="Basic residues" evidence="1">
    <location>
        <begin position="65"/>
        <end position="112"/>
    </location>
</feature>
<evidence type="ECO:0000256" key="1">
    <source>
        <dbReference type="SAM" id="MobiDB-lite"/>
    </source>
</evidence>
<evidence type="ECO:0000313" key="3">
    <source>
        <dbReference type="Proteomes" id="UP000314251"/>
    </source>
</evidence>
<feature type="region of interest" description="Disordered" evidence="1">
    <location>
        <begin position="1"/>
        <end position="235"/>
    </location>
</feature>
<name>A0A5N6AMI5_9ACTN</name>
<feature type="compositionally biased region" description="Basic and acidic residues" evidence="1">
    <location>
        <begin position="202"/>
        <end position="214"/>
    </location>
</feature>
<dbReference type="PANTHER" id="PTHR36529:SF1">
    <property type="entry name" value="GLYCOSYLTRANSFERASE"/>
    <property type="match status" value="1"/>
</dbReference>
<sequence>MPGDQPFIPAGRPGVALPERGRGPPLGPRPGPRGLAGHRGGQRLDRRLRRDRRTTGRAGGVRATPRLRRRLPRRTAGGHRRTGGVLRLRRHPRPRRTAPGRRPRGGRRRRPGARPPPTVRPGRVAAARPGRQPGALPAAAPPHRAAPARPGPDAGGPQNRPARPRPDRPAQRLPAPDGGERGRRRLAGGGDRGALPAPRRRLQGDRHLARDLARRARHAGGTEVNRSPAAPAPGPTLLVIAKEPVPGRVKTRLTPPFTPVEAAELAEAALADTLHALLRVPATRRVLVLEGRPGPWLPPGWAVVEQCDGGLDQRIAAAFAGCTGPTLLVGMDTPQLTPELLAPATGPDSWPPGRAWLGPAEDGGFWALGLAEPRPDLVLGVPMSTPHTGRDQRLRLLARGLSVRELPPLRDVDTAADAAEVAGLHPGGRFAATWGRLARPAPPARQPVEAGPAAGGRGR</sequence>
<gene>
    <name evidence="2" type="ORF">FH607_005715</name>
</gene>
<dbReference type="SUPFAM" id="SSF53448">
    <property type="entry name" value="Nucleotide-diphospho-sugar transferases"/>
    <property type="match status" value="1"/>
</dbReference>
<dbReference type="AlphaFoldDB" id="A0A5N6AMI5"/>
<feature type="region of interest" description="Disordered" evidence="1">
    <location>
        <begin position="438"/>
        <end position="459"/>
    </location>
</feature>
<protein>
    <submittedName>
        <fullName evidence="2">DUF2064 domain-containing protein</fullName>
    </submittedName>
</protein>
<comment type="caution">
    <text evidence="2">The sequence shown here is derived from an EMBL/GenBank/DDBJ whole genome shotgun (WGS) entry which is preliminary data.</text>
</comment>
<dbReference type="PANTHER" id="PTHR36529">
    <property type="entry name" value="SLL1095 PROTEIN"/>
    <property type="match status" value="1"/>
</dbReference>
<dbReference type="OrthoDB" id="9798250at2"/>
<reference evidence="2" key="1">
    <citation type="submission" date="2019-10" db="EMBL/GenBank/DDBJ databases">
        <title>Nonomuraea sp. nov., isolated from Phyllanthus amarus.</title>
        <authorList>
            <person name="Klykleung N."/>
            <person name="Tanasupawat S."/>
        </authorList>
    </citation>
    <scope>NUCLEOTIDE SEQUENCE [LARGE SCALE GENOMIC DNA]</scope>
    <source>
        <strain evidence="2">3MP-10</strain>
    </source>
</reference>